<dbReference type="InterPro" id="IPR020845">
    <property type="entry name" value="AMP-binding_CS"/>
</dbReference>
<dbReference type="Pfam" id="PF00501">
    <property type="entry name" value="AMP-binding"/>
    <property type="match status" value="1"/>
</dbReference>
<evidence type="ECO:0000313" key="3">
    <source>
        <dbReference type="EMBL" id="GAA0969512.1"/>
    </source>
</evidence>
<dbReference type="Proteomes" id="UP001500665">
    <property type="component" value="Unassembled WGS sequence"/>
</dbReference>
<dbReference type="Gene3D" id="3.30.300.30">
    <property type="match status" value="1"/>
</dbReference>
<comment type="caution">
    <text evidence="3">The sequence shown here is derived from an EMBL/GenBank/DDBJ whole genome shotgun (WGS) entry which is preliminary data.</text>
</comment>
<evidence type="ECO:0000259" key="1">
    <source>
        <dbReference type="Pfam" id="PF00501"/>
    </source>
</evidence>
<dbReference type="RefSeq" id="WP_344247562.1">
    <property type="nucleotide sequence ID" value="NZ_BAAAHH010000065.1"/>
</dbReference>
<dbReference type="InterPro" id="IPR025110">
    <property type="entry name" value="AMP-bd_C"/>
</dbReference>
<organism evidence="3 4">
    <name type="scientific">Actinocorallia libanotica</name>
    <dbReference type="NCBI Taxonomy" id="46162"/>
    <lineage>
        <taxon>Bacteria</taxon>
        <taxon>Bacillati</taxon>
        <taxon>Actinomycetota</taxon>
        <taxon>Actinomycetes</taxon>
        <taxon>Streptosporangiales</taxon>
        <taxon>Thermomonosporaceae</taxon>
        <taxon>Actinocorallia</taxon>
    </lineage>
</organism>
<dbReference type="InterPro" id="IPR045851">
    <property type="entry name" value="AMP-bd_C_sf"/>
</dbReference>
<evidence type="ECO:0000259" key="2">
    <source>
        <dbReference type="Pfam" id="PF13193"/>
    </source>
</evidence>
<dbReference type="InterPro" id="IPR000873">
    <property type="entry name" value="AMP-dep_synth/lig_dom"/>
</dbReference>
<dbReference type="PANTHER" id="PTHR43767">
    <property type="entry name" value="LONG-CHAIN-FATTY-ACID--COA LIGASE"/>
    <property type="match status" value="1"/>
</dbReference>
<dbReference type="Pfam" id="PF13193">
    <property type="entry name" value="AMP-binding_C"/>
    <property type="match status" value="1"/>
</dbReference>
<dbReference type="Gene3D" id="3.40.50.12780">
    <property type="entry name" value="N-terminal domain of ligase-like"/>
    <property type="match status" value="1"/>
</dbReference>
<feature type="domain" description="AMP-dependent synthetase/ligase" evidence="1">
    <location>
        <begin position="23"/>
        <end position="374"/>
    </location>
</feature>
<proteinExistence type="predicted"/>
<dbReference type="SUPFAM" id="SSF56801">
    <property type="entry name" value="Acetyl-CoA synthetase-like"/>
    <property type="match status" value="1"/>
</dbReference>
<accession>A0ABN1S0R0</accession>
<dbReference type="InterPro" id="IPR042099">
    <property type="entry name" value="ANL_N_sf"/>
</dbReference>
<name>A0ABN1S0R0_9ACTN</name>
<sequence>MSELPGDGIVPSFERVSDYLSYWSRKHPDALFDESEGRRRTYEQAEADVNACASALHAAGVTRGDKVAVLSTPRAEFLTLFLALSRIGAAYVGLNPAHTRDELLHIVSDSEPVLLFGRREHRGRDYEPDLEALRKQVPSIRESHLFPAEDFLAGADGTVPDAGDPGGDALVVYTSGTTGRPKGVSISHRAFAEGCRLQAERLYHPGCVALANLPVSHVGGVMDVVSVPLAMGGAIRFMDDFDPGAIPGVIEEAKITLWGQIPLMFQYVLMTPQYAAADLSSLRQVGWGGAPMPRETLAALRATGARLTSLYGLTESCVAVAYNDETADDESLTTTLGRPDPRLELRLAGEDGTPVPPGMPGEIQVRNACLMTGYIGLPEETAAAFTPDGFLRTGDLAVARPDGALTLVGRLKEMYKSGGYNVYPREIELVLEQHPSVSAAAVVSMPDEVYTEVGVAFVVGTAAAEELDAHCREHLASYKVPKRIELLPGLPLLSAGKVDKAELRATALKCSAASST</sequence>
<evidence type="ECO:0000313" key="4">
    <source>
        <dbReference type="Proteomes" id="UP001500665"/>
    </source>
</evidence>
<reference evidence="3 4" key="1">
    <citation type="journal article" date="2019" name="Int. J. Syst. Evol. Microbiol.">
        <title>The Global Catalogue of Microorganisms (GCM) 10K type strain sequencing project: providing services to taxonomists for standard genome sequencing and annotation.</title>
        <authorList>
            <consortium name="The Broad Institute Genomics Platform"/>
            <consortium name="The Broad Institute Genome Sequencing Center for Infectious Disease"/>
            <person name="Wu L."/>
            <person name="Ma J."/>
        </authorList>
    </citation>
    <scope>NUCLEOTIDE SEQUENCE [LARGE SCALE GENOMIC DNA]</scope>
    <source>
        <strain evidence="3 4">JCM 10696</strain>
    </source>
</reference>
<protein>
    <submittedName>
        <fullName evidence="3">Class I adenylate-forming enzyme family protein</fullName>
    </submittedName>
</protein>
<gene>
    <name evidence="3" type="ORF">GCM10009550_76300</name>
</gene>
<dbReference type="InterPro" id="IPR050237">
    <property type="entry name" value="ATP-dep_AMP-bd_enzyme"/>
</dbReference>
<dbReference type="EMBL" id="BAAAHH010000065">
    <property type="protein sequence ID" value="GAA0969512.1"/>
    <property type="molecule type" value="Genomic_DNA"/>
</dbReference>
<feature type="domain" description="AMP-binding enzyme C-terminal" evidence="2">
    <location>
        <begin position="426"/>
        <end position="497"/>
    </location>
</feature>
<keyword evidence="4" id="KW-1185">Reference proteome</keyword>
<dbReference type="PROSITE" id="PS00455">
    <property type="entry name" value="AMP_BINDING"/>
    <property type="match status" value="1"/>
</dbReference>
<dbReference type="PANTHER" id="PTHR43767:SF1">
    <property type="entry name" value="NONRIBOSOMAL PEPTIDE SYNTHASE PES1 (EUROFUNG)-RELATED"/>
    <property type="match status" value="1"/>
</dbReference>